<dbReference type="EMBL" id="CP036426">
    <property type="protein sequence ID" value="QDV37284.1"/>
    <property type="molecule type" value="Genomic_DNA"/>
</dbReference>
<dbReference type="PANTHER" id="PTHR46211:SF8">
    <property type="entry name" value="PHOSPHODIESTERASE"/>
    <property type="match status" value="1"/>
</dbReference>
<sequence length="616" mass="66636">MIGYELLFRMASFAFLGPAVTLILRALIARTGRYAVGNTELLDFILSPMGVATGAVATVLTFFLAAFQLSGVILIAEGRSRGRPRSASNAFVEVLRRSPELLRLGLILFVRFSLVLLPGLTVVWLAYWAFWSRYDLYFLTTSRPPAFWFGVAVSGIASVVVGGISVRLLLRWLVSLPVLLIERRGPQDALRVSASRTRGRPWRNVTILAAWLLGAWLLGLSATGLIRLVGEPMLARASGSLATAIPLIGTLMTVHVLLLVGVDVVVGIALALILFRIDREALEPGTADPESAGVGPTKAPASSGGLGSRRTVLAGVLAVVILSALSCLGILDTIGDPTTVTITAHRGDSSSAPENTLAAIRAAIDSGADAAEIDVQLCADGVVAVVHDEDLRRVAGDPRRIVELDFEELRRIDVGRWFGPDFLGERIPSLDEVLDEAGDRITLNIELKMPRERADPTPLVTAVLDALDRKRARGRCVVSSLSYEAVAEVRRQAPGLPIGFIIFKALGDPTRLDLDFLSVRESVATDDLIAGARRRGWPVHVWTVNDPGRLASLVDRGIADVLTSDPRTMVARRAELKGLDDIDRLLFWYRRALIERPWSPFNGAGGPRPPPVARPR</sequence>
<evidence type="ECO:0000256" key="1">
    <source>
        <dbReference type="SAM" id="Phobius"/>
    </source>
</evidence>
<dbReference type="GO" id="GO:0006629">
    <property type="term" value="P:lipid metabolic process"/>
    <property type="evidence" value="ECO:0007669"/>
    <property type="project" value="InterPro"/>
</dbReference>
<evidence type="ECO:0000313" key="3">
    <source>
        <dbReference type="EMBL" id="QDV37284.1"/>
    </source>
</evidence>
<protein>
    <submittedName>
        <fullName evidence="3">Glycerophosphoryl diester phosphodiesterase</fullName>
        <ecNumber evidence="3">3.1.4.46</ecNumber>
    </submittedName>
</protein>
<name>A0A518H8W7_9BACT</name>
<dbReference type="GO" id="GO:0008889">
    <property type="term" value="F:glycerophosphodiester phosphodiesterase activity"/>
    <property type="evidence" value="ECO:0007669"/>
    <property type="project" value="UniProtKB-EC"/>
</dbReference>
<dbReference type="KEGG" id="tpla:ElP_52190"/>
<dbReference type="InterPro" id="IPR017946">
    <property type="entry name" value="PLC-like_Pdiesterase_TIM-brl"/>
</dbReference>
<proteinExistence type="predicted"/>
<evidence type="ECO:0000259" key="2">
    <source>
        <dbReference type="PROSITE" id="PS51704"/>
    </source>
</evidence>
<accession>A0A518H8W7</accession>
<feature type="transmembrane region" description="Helical" evidence="1">
    <location>
        <begin position="7"/>
        <end position="29"/>
    </location>
</feature>
<dbReference type="PROSITE" id="PS51704">
    <property type="entry name" value="GP_PDE"/>
    <property type="match status" value="1"/>
</dbReference>
<dbReference type="Pfam" id="PF10110">
    <property type="entry name" value="GPDPase_memb"/>
    <property type="match status" value="1"/>
</dbReference>
<keyword evidence="1" id="KW-0812">Transmembrane</keyword>
<organism evidence="3 4">
    <name type="scientific">Tautonia plasticadhaerens</name>
    <dbReference type="NCBI Taxonomy" id="2527974"/>
    <lineage>
        <taxon>Bacteria</taxon>
        <taxon>Pseudomonadati</taxon>
        <taxon>Planctomycetota</taxon>
        <taxon>Planctomycetia</taxon>
        <taxon>Isosphaerales</taxon>
        <taxon>Isosphaeraceae</taxon>
        <taxon>Tautonia</taxon>
    </lineage>
</organism>
<dbReference type="PANTHER" id="PTHR46211">
    <property type="entry name" value="GLYCEROPHOSPHORYL DIESTER PHOSPHODIESTERASE"/>
    <property type="match status" value="1"/>
</dbReference>
<feature type="transmembrane region" description="Helical" evidence="1">
    <location>
        <begin position="104"/>
        <end position="127"/>
    </location>
</feature>
<keyword evidence="1" id="KW-1133">Transmembrane helix</keyword>
<keyword evidence="4" id="KW-1185">Reference proteome</keyword>
<keyword evidence="3" id="KW-0378">Hydrolase</keyword>
<dbReference type="AlphaFoldDB" id="A0A518H8W7"/>
<dbReference type="Proteomes" id="UP000317835">
    <property type="component" value="Chromosome"/>
</dbReference>
<feature type="transmembrane region" description="Helical" evidence="1">
    <location>
        <begin position="248"/>
        <end position="275"/>
    </location>
</feature>
<keyword evidence="1" id="KW-0472">Membrane</keyword>
<evidence type="ECO:0000313" key="4">
    <source>
        <dbReference type="Proteomes" id="UP000317835"/>
    </source>
</evidence>
<feature type="transmembrane region" description="Helical" evidence="1">
    <location>
        <begin position="49"/>
        <end position="76"/>
    </location>
</feature>
<dbReference type="InterPro" id="IPR018476">
    <property type="entry name" value="GlyceroP-diester-Pdiesterase_M"/>
</dbReference>
<feature type="transmembrane region" description="Helical" evidence="1">
    <location>
        <begin position="205"/>
        <end position="228"/>
    </location>
</feature>
<dbReference type="Pfam" id="PF03009">
    <property type="entry name" value="GDPD"/>
    <property type="match status" value="1"/>
</dbReference>
<dbReference type="SUPFAM" id="SSF51695">
    <property type="entry name" value="PLC-like phosphodiesterases"/>
    <property type="match status" value="1"/>
</dbReference>
<feature type="transmembrane region" description="Helical" evidence="1">
    <location>
        <begin position="147"/>
        <end position="170"/>
    </location>
</feature>
<gene>
    <name evidence="3" type="primary">ugpQ_2</name>
    <name evidence="3" type="ORF">ElP_52190</name>
</gene>
<dbReference type="Gene3D" id="3.20.20.190">
    <property type="entry name" value="Phosphatidylinositol (PI) phosphodiesterase"/>
    <property type="match status" value="1"/>
</dbReference>
<dbReference type="EC" id="3.1.4.46" evidence="3"/>
<feature type="domain" description="GP-PDE" evidence="2">
    <location>
        <begin position="340"/>
        <end position="574"/>
    </location>
</feature>
<reference evidence="3 4" key="1">
    <citation type="submission" date="2019-02" db="EMBL/GenBank/DDBJ databases">
        <title>Deep-cultivation of Planctomycetes and their phenomic and genomic characterization uncovers novel biology.</title>
        <authorList>
            <person name="Wiegand S."/>
            <person name="Jogler M."/>
            <person name="Boedeker C."/>
            <person name="Pinto D."/>
            <person name="Vollmers J."/>
            <person name="Rivas-Marin E."/>
            <person name="Kohn T."/>
            <person name="Peeters S.H."/>
            <person name="Heuer A."/>
            <person name="Rast P."/>
            <person name="Oberbeckmann S."/>
            <person name="Bunk B."/>
            <person name="Jeske O."/>
            <person name="Meyerdierks A."/>
            <person name="Storesund J.E."/>
            <person name="Kallscheuer N."/>
            <person name="Luecker S."/>
            <person name="Lage O.M."/>
            <person name="Pohl T."/>
            <person name="Merkel B.J."/>
            <person name="Hornburger P."/>
            <person name="Mueller R.-W."/>
            <person name="Bruemmer F."/>
            <person name="Labrenz M."/>
            <person name="Spormann A.M."/>
            <person name="Op den Camp H."/>
            <person name="Overmann J."/>
            <person name="Amann R."/>
            <person name="Jetten M.S.M."/>
            <person name="Mascher T."/>
            <person name="Medema M.H."/>
            <person name="Devos D.P."/>
            <person name="Kaster A.-K."/>
            <person name="Ovreas L."/>
            <person name="Rohde M."/>
            <person name="Galperin M.Y."/>
            <person name="Jogler C."/>
        </authorList>
    </citation>
    <scope>NUCLEOTIDE SEQUENCE [LARGE SCALE GENOMIC DNA]</scope>
    <source>
        <strain evidence="3 4">ElP</strain>
    </source>
</reference>
<feature type="transmembrane region" description="Helical" evidence="1">
    <location>
        <begin position="312"/>
        <end position="331"/>
    </location>
</feature>
<dbReference type="InterPro" id="IPR030395">
    <property type="entry name" value="GP_PDE_dom"/>
</dbReference>